<feature type="transmembrane region" description="Helical" evidence="9">
    <location>
        <begin position="161"/>
        <end position="186"/>
    </location>
</feature>
<dbReference type="EMBL" id="LRDH01000096">
    <property type="protein sequence ID" value="PPV15836.1"/>
    <property type="molecule type" value="Genomic_DNA"/>
</dbReference>
<keyword evidence="6 9" id="KW-1133">Transmembrane helix</keyword>
<evidence type="ECO:0000256" key="8">
    <source>
        <dbReference type="SAM" id="MobiDB-lite"/>
    </source>
</evidence>
<evidence type="ECO:0000256" key="6">
    <source>
        <dbReference type="ARBA" id="ARBA00022989"/>
    </source>
</evidence>
<dbReference type="CDD" id="cd02966">
    <property type="entry name" value="TlpA_like_family"/>
    <property type="match status" value="1"/>
</dbReference>
<dbReference type="InterPro" id="IPR003834">
    <property type="entry name" value="Cyt_c_assmbl_TM_dom"/>
</dbReference>
<dbReference type="PROSITE" id="PS00194">
    <property type="entry name" value="THIOREDOXIN_1"/>
    <property type="match status" value="1"/>
</dbReference>
<sequence length="410" mass="45804">MENVNFFIVFIEGILSIFSPCILPILPIYLSMLSNSSVQDMRESNFRNSVLLKNTIFFTLGISSTFFILGSSIKALSTFLNANRNIIMIIGGILIIIMGLFYLGIIKSQLLSREKRFNVKSKDMSPVSAFVLGFTFSFGWTPCIGPILASVLVMASSSDSILGANLLILVYTIGFILPFIIAALFYSKLYKKFDKLKNYMEVIKKISGIIIIISGIIMLVSGAVNINKISSNKNMGSSQNKTNTTNSKENANEKQEENIDQAKKEESQKKLEPIDFTLYDQYGNKHTLSEYKGKTVFLNFWATWCPPCRAEMPHIEELYNEYNKNADDVVILGIATPNLGREGSVDDIKDFLNKEGFTFPVVFDENAAQAFGYGISSLPSTFIINKEGYITKYVPGGMSKETMKNLIENP</sequence>
<feature type="region of interest" description="Disordered" evidence="8">
    <location>
        <begin position="234"/>
        <end position="268"/>
    </location>
</feature>
<evidence type="ECO:0000256" key="9">
    <source>
        <dbReference type="SAM" id="Phobius"/>
    </source>
</evidence>
<evidence type="ECO:0000256" key="4">
    <source>
        <dbReference type="ARBA" id="ARBA00022692"/>
    </source>
</evidence>
<dbReference type="Pfam" id="PF02683">
    <property type="entry name" value="DsbD_TM"/>
    <property type="match status" value="1"/>
</dbReference>
<dbReference type="InterPro" id="IPR013766">
    <property type="entry name" value="Thioredoxin_domain"/>
</dbReference>
<dbReference type="InterPro" id="IPR013740">
    <property type="entry name" value="Redoxin"/>
</dbReference>
<evidence type="ECO:0000256" key="3">
    <source>
        <dbReference type="ARBA" id="ARBA00022475"/>
    </source>
</evidence>
<comment type="similarity">
    <text evidence="2">Belongs to the DsbD family.</text>
</comment>
<evidence type="ECO:0000256" key="1">
    <source>
        <dbReference type="ARBA" id="ARBA00004651"/>
    </source>
</evidence>
<dbReference type="GO" id="GO:0016491">
    <property type="term" value="F:oxidoreductase activity"/>
    <property type="evidence" value="ECO:0007669"/>
    <property type="project" value="InterPro"/>
</dbReference>
<evidence type="ECO:0000256" key="2">
    <source>
        <dbReference type="ARBA" id="ARBA00006143"/>
    </source>
</evidence>
<dbReference type="PANTHER" id="PTHR31272">
    <property type="entry name" value="CYTOCHROME C-TYPE BIOGENESIS PROTEIN HI_1454-RELATED"/>
    <property type="match status" value="1"/>
</dbReference>
<dbReference type="PANTHER" id="PTHR31272:SF4">
    <property type="entry name" value="CYTOCHROME C-TYPE BIOGENESIS PROTEIN HI_1454-RELATED"/>
    <property type="match status" value="1"/>
</dbReference>
<dbReference type="GO" id="GO:0005886">
    <property type="term" value="C:plasma membrane"/>
    <property type="evidence" value="ECO:0007669"/>
    <property type="project" value="UniProtKB-SubCell"/>
</dbReference>
<feature type="compositionally biased region" description="Polar residues" evidence="8">
    <location>
        <begin position="234"/>
        <end position="249"/>
    </location>
</feature>
<proteinExistence type="inferred from homology"/>
<dbReference type="GO" id="GO:0017004">
    <property type="term" value="P:cytochrome complex assembly"/>
    <property type="evidence" value="ECO:0007669"/>
    <property type="project" value="UniProtKB-KW"/>
</dbReference>
<organism evidence="11 12">
    <name type="scientific">Clostridium butyricum</name>
    <dbReference type="NCBI Taxonomy" id="1492"/>
    <lineage>
        <taxon>Bacteria</taxon>
        <taxon>Bacillati</taxon>
        <taxon>Bacillota</taxon>
        <taxon>Clostridia</taxon>
        <taxon>Eubacteriales</taxon>
        <taxon>Clostridiaceae</taxon>
        <taxon>Clostridium</taxon>
    </lineage>
</organism>
<keyword evidence="4 9" id="KW-0812">Transmembrane</keyword>
<feature type="transmembrane region" description="Helical" evidence="9">
    <location>
        <begin position="51"/>
        <end position="73"/>
    </location>
</feature>
<dbReference type="PROSITE" id="PS51352">
    <property type="entry name" value="THIOREDOXIN_2"/>
    <property type="match status" value="1"/>
</dbReference>
<feature type="transmembrane region" description="Helical" evidence="9">
    <location>
        <begin position="6"/>
        <end position="30"/>
    </location>
</feature>
<evidence type="ECO:0000313" key="12">
    <source>
        <dbReference type="Proteomes" id="UP000238081"/>
    </source>
</evidence>
<feature type="transmembrane region" description="Helical" evidence="9">
    <location>
        <begin position="127"/>
        <end position="155"/>
    </location>
</feature>
<evidence type="ECO:0000256" key="5">
    <source>
        <dbReference type="ARBA" id="ARBA00022748"/>
    </source>
</evidence>
<keyword evidence="7 9" id="KW-0472">Membrane</keyword>
<feature type="compositionally biased region" description="Basic and acidic residues" evidence="8">
    <location>
        <begin position="250"/>
        <end position="268"/>
    </location>
</feature>
<evidence type="ECO:0000256" key="7">
    <source>
        <dbReference type="ARBA" id="ARBA00023136"/>
    </source>
</evidence>
<evidence type="ECO:0000313" key="11">
    <source>
        <dbReference type="EMBL" id="PPV15836.1"/>
    </source>
</evidence>
<reference evidence="11 12" key="1">
    <citation type="submission" date="2016-01" db="EMBL/GenBank/DDBJ databases">
        <title>Characterization of the Clostridium difficile lineages that are prevalent in Hong Kong and China.</title>
        <authorList>
            <person name="Kwok J.S.-L."/>
            <person name="Lam W.-Y."/>
            <person name="Ip M."/>
            <person name="Chan T.-F."/>
            <person name="Hawkey P.M."/>
            <person name="Tsui S.K.-W."/>
        </authorList>
    </citation>
    <scope>NUCLEOTIDE SEQUENCE [LARGE SCALE GENOMIC DNA]</scope>
    <source>
        <strain evidence="11 12">300064</strain>
    </source>
</reference>
<feature type="domain" description="Thioredoxin" evidence="10">
    <location>
        <begin position="267"/>
        <end position="410"/>
    </location>
</feature>
<keyword evidence="3" id="KW-1003">Cell membrane</keyword>
<comment type="subcellular location">
    <subcellularLocation>
        <location evidence="1">Cell membrane</location>
        <topology evidence="1">Multi-pass membrane protein</topology>
    </subcellularLocation>
</comment>
<dbReference type="InterPro" id="IPR036249">
    <property type="entry name" value="Thioredoxin-like_sf"/>
</dbReference>
<dbReference type="Pfam" id="PF08534">
    <property type="entry name" value="Redoxin"/>
    <property type="match status" value="1"/>
</dbReference>
<protein>
    <submittedName>
        <fullName evidence="11">Cytochrome C biogenesis protein CcsB</fullName>
    </submittedName>
</protein>
<evidence type="ECO:0000259" key="10">
    <source>
        <dbReference type="PROSITE" id="PS51352"/>
    </source>
</evidence>
<feature type="transmembrane region" description="Helical" evidence="9">
    <location>
        <begin position="206"/>
        <end position="224"/>
    </location>
</feature>
<dbReference type="RefSeq" id="WP_043661395.1">
    <property type="nucleotide sequence ID" value="NZ_JSEG01000001.1"/>
</dbReference>
<keyword evidence="5" id="KW-0201">Cytochrome c-type biogenesis</keyword>
<dbReference type="AlphaFoldDB" id="A0A0A6PTV4"/>
<dbReference type="Proteomes" id="UP000238081">
    <property type="component" value="Unassembled WGS sequence"/>
</dbReference>
<dbReference type="SUPFAM" id="SSF52833">
    <property type="entry name" value="Thioredoxin-like"/>
    <property type="match status" value="1"/>
</dbReference>
<gene>
    <name evidence="11" type="ORF">AWN73_01745</name>
</gene>
<feature type="transmembrane region" description="Helical" evidence="9">
    <location>
        <begin position="85"/>
        <end position="106"/>
    </location>
</feature>
<dbReference type="Gene3D" id="3.40.30.10">
    <property type="entry name" value="Glutaredoxin"/>
    <property type="match status" value="1"/>
</dbReference>
<dbReference type="InterPro" id="IPR051790">
    <property type="entry name" value="Cytochrome_c-biogenesis_DsbD"/>
</dbReference>
<dbReference type="InterPro" id="IPR017937">
    <property type="entry name" value="Thioredoxin_CS"/>
</dbReference>
<comment type="caution">
    <text evidence="11">The sequence shown here is derived from an EMBL/GenBank/DDBJ whole genome shotgun (WGS) entry which is preliminary data.</text>
</comment>
<name>A0A0A6PTV4_CLOBU</name>
<accession>A0A0A6PTV4</accession>